<keyword evidence="2" id="KW-0238">DNA-binding</keyword>
<feature type="domain" description="HTH araC/xylS-type" evidence="4">
    <location>
        <begin position="8"/>
        <end position="107"/>
    </location>
</feature>
<dbReference type="PANTHER" id="PTHR47504:SF5">
    <property type="entry name" value="RIGHT ORIGIN-BINDING PROTEIN"/>
    <property type="match status" value="1"/>
</dbReference>
<keyword evidence="7" id="KW-1185">Reference proteome</keyword>
<dbReference type="EMBL" id="SLUO01000021">
    <property type="protein sequence ID" value="TCL54295.1"/>
    <property type="molecule type" value="Genomic_DNA"/>
</dbReference>
<dbReference type="PRINTS" id="PR00032">
    <property type="entry name" value="HTHARAC"/>
</dbReference>
<evidence type="ECO:0000313" key="6">
    <source>
        <dbReference type="EMBL" id="TCL54295.1"/>
    </source>
</evidence>
<dbReference type="PROSITE" id="PS51819">
    <property type="entry name" value="VOC"/>
    <property type="match status" value="1"/>
</dbReference>
<dbReference type="GO" id="GO:0003700">
    <property type="term" value="F:DNA-binding transcription factor activity"/>
    <property type="evidence" value="ECO:0007669"/>
    <property type="project" value="InterPro"/>
</dbReference>
<keyword evidence="1" id="KW-0805">Transcription regulation</keyword>
<dbReference type="AlphaFoldDB" id="A0A4R1QPN2"/>
<protein>
    <submittedName>
        <fullName evidence="6">AraC family transcriptional regulator</fullName>
    </submittedName>
</protein>
<dbReference type="RefSeq" id="WP_035315762.1">
    <property type="nucleotide sequence ID" value="NZ_JPNB01000002.1"/>
</dbReference>
<evidence type="ECO:0000259" key="4">
    <source>
        <dbReference type="PROSITE" id="PS01124"/>
    </source>
</evidence>
<name>A0A4R1QPN2_9FIRM</name>
<dbReference type="PROSITE" id="PS01124">
    <property type="entry name" value="HTH_ARAC_FAMILY_2"/>
    <property type="match status" value="1"/>
</dbReference>
<keyword evidence="3" id="KW-0804">Transcription</keyword>
<evidence type="ECO:0000256" key="3">
    <source>
        <dbReference type="ARBA" id="ARBA00023163"/>
    </source>
</evidence>
<reference evidence="6 7" key="1">
    <citation type="submission" date="2019-03" db="EMBL/GenBank/DDBJ databases">
        <title>Genomic Encyclopedia of Type Strains, Phase IV (KMG-IV): sequencing the most valuable type-strain genomes for metagenomic binning, comparative biology and taxonomic classification.</title>
        <authorList>
            <person name="Goeker M."/>
        </authorList>
    </citation>
    <scope>NUCLEOTIDE SEQUENCE [LARGE SCALE GENOMIC DNA]</scope>
    <source>
        <strain evidence="6 7">DSM 100556</strain>
    </source>
</reference>
<dbReference type="InterPro" id="IPR049459">
    <property type="entry name" value="Bleomycin_resist_prot_dom"/>
</dbReference>
<dbReference type="Pfam" id="PF12833">
    <property type="entry name" value="HTH_18"/>
    <property type="match status" value="1"/>
</dbReference>
<dbReference type="SMART" id="SM00342">
    <property type="entry name" value="HTH_ARAC"/>
    <property type="match status" value="1"/>
</dbReference>
<accession>A0A4R1QPN2</accession>
<dbReference type="Gene3D" id="3.30.720.110">
    <property type="match status" value="1"/>
</dbReference>
<dbReference type="GO" id="GO:0043565">
    <property type="term" value="F:sequence-specific DNA binding"/>
    <property type="evidence" value="ECO:0007669"/>
    <property type="project" value="InterPro"/>
</dbReference>
<sequence length="264" mass="29804">METINCIQRAIDFVEDNICDELNPEVIAGQAYMSSFHFQRLFSIVCGVSLGEYIRSRRLTLAGIDIIEASDTKVIDIAFKYGYESPESFSRAFTRFHGISPMAARSHRDKLHSFASISVQSILGGKQMIQGLKERGYTVRENGPVYYTKDMDRTASWFESVLGWYAGIDQRNDNGDGTYGCVLPLPGEISNMTLVPFNGFHMFYGEPAKQTVAFMRVDNIDNLYSFVRKSGWTQIGEITIQPWGGRECDIVTIDGGVMRFFQLD</sequence>
<dbReference type="InterPro" id="IPR020449">
    <property type="entry name" value="Tscrpt_reg_AraC-type_HTH"/>
</dbReference>
<proteinExistence type="predicted"/>
<organism evidence="6 7">
    <name type="scientific">Kineothrix alysoides</name>
    <dbReference type="NCBI Taxonomy" id="1469948"/>
    <lineage>
        <taxon>Bacteria</taxon>
        <taxon>Bacillati</taxon>
        <taxon>Bacillota</taxon>
        <taxon>Clostridia</taxon>
        <taxon>Lachnospirales</taxon>
        <taxon>Lachnospiraceae</taxon>
        <taxon>Kineothrix</taxon>
    </lineage>
</organism>
<dbReference type="Gene3D" id="3.30.1900.10">
    <property type="entry name" value="glyoxalase-related enzyme like domain"/>
    <property type="match status" value="1"/>
</dbReference>
<evidence type="ECO:0000259" key="5">
    <source>
        <dbReference type="PROSITE" id="PS51819"/>
    </source>
</evidence>
<dbReference type="InterPro" id="IPR037523">
    <property type="entry name" value="VOC_core"/>
</dbReference>
<dbReference type="InterPro" id="IPR009057">
    <property type="entry name" value="Homeodomain-like_sf"/>
</dbReference>
<evidence type="ECO:0000313" key="7">
    <source>
        <dbReference type="Proteomes" id="UP000295718"/>
    </source>
</evidence>
<dbReference type="InterPro" id="IPR029068">
    <property type="entry name" value="Glyas_Bleomycin-R_OHBP_Dase"/>
</dbReference>
<dbReference type="Pfam" id="PF21629">
    <property type="entry name" value="Bleomycin_resist_prot_dom"/>
    <property type="match status" value="1"/>
</dbReference>
<feature type="domain" description="VOC" evidence="5">
    <location>
        <begin position="140"/>
        <end position="263"/>
    </location>
</feature>
<dbReference type="SUPFAM" id="SSF46689">
    <property type="entry name" value="Homeodomain-like"/>
    <property type="match status" value="2"/>
</dbReference>
<comment type="caution">
    <text evidence="6">The sequence shown here is derived from an EMBL/GenBank/DDBJ whole genome shotgun (WGS) entry which is preliminary data.</text>
</comment>
<evidence type="ECO:0000256" key="2">
    <source>
        <dbReference type="ARBA" id="ARBA00023125"/>
    </source>
</evidence>
<dbReference type="SUPFAM" id="SSF54593">
    <property type="entry name" value="Glyoxalase/Bleomycin resistance protein/Dihydroxybiphenyl dioxygenase"/>
    <property type="match status" value="1"/>
</dbReference>
<dbReference type="InterPro" id="IPR018060">
    <property type="entry name" value="HTH_AraC"/>
</dbReference>
<dbReference type="InterPro" id="IPR050959">
    <property type="entry name" value="MarA-like"/>
</dbReference>
<dbReference type="PANTHER" id="PTHR47504">
    <property type="entry name" value="RIGHT ORIGIN-BINDING PROTEIN"/>
    <property type="match status" value="1"/>
</dbReference>
<dbReference type="Gene3D" id="1.10.10.60">
    <property type="entry name" value="Homeodomain-like"/>
    <property type="match status" value="2"/>
</dbReference>
<gene>
    <name evidence="6" type="ORF">EDD76_12166</name>
</gene>
<dbReference type="OrthoDB" id="1895186at2"/>
<dbReference type="Proteomes" id="UP000295718">
    <property type="component" value="Unassembled WGS sequence"/>
</dbReference>
<evidence type="ECO:0000256" key="1">
    <source>
        <dbReference type="ARBA" id="ARBA00023015"/>
    </source>
</evidence>
<dbReference type="STRING" id="1469948.GCA_000732725_02958"/>